<comment type="caution">
    <text evidence="1">The sequence shown here is derived from an EMBL/GenBank/DDBJ whole genome shotgun (WGS) entry which is preliminary data.</text>
</comment>
<gene>
    <name evidence="1" type="ORF">B0H17DRAFT_1174282</name>
</gene>
<keyword evidence="2" id="KW-1185">Reference proteome</keyword>
<dbReference type="AlphaFoldDB" id="A0AAD7GYN6"/>
<dbReference type="Proteomes" id="UP001221757">
    <property type="component" value="Unassembled WGS sequence"/>
</dbReference>
<organism evidence="1 2">
    <name type="scientific">Mycena rosella</name>
    <name type="common">Pink bonnet</name>
    <name type="synonym">Agaricus rosellus</name>
    <dbReference type="NCBI Taxonomy" id="1033263"/>
    <lineage>
        <taxon>Eukaryota</taxon>
        <taxon>Fungi</taxon>
        <taxon>Dikarya</taxon>
        <taxon>Basidiomycota</taxon>
        <taxon>Agaricomycotina</taxon>
        <taxon>Agaricomycetes</taxon>
        <taxon>Agaricomycetidae</taxon>
        <taxon>Agaricales</taxon>
        <taxon>Marasmiineae</taxon>
        <taxon>Mycenaceae</taxon>
        <taxon>Mycena</taxon>
    </lineage>
</organism>
<evidence type="ECO:0000313" key="2">
    <source>
        <dbReference type="Proteomes" id="UP001221757"/>
    </source>
</evidence>
<evidence type="ECO:0000313" key="1">
    <source>
        <dbReference type="EMBL" id="KAJ7708042.1"/>
    </source>
</evidence>
<reference evidence="1" key="1">
    <citation type="submission" date="2023-03" db="EMBL/GenBank/DDBJ databases">
        <title>Massive genome expansion in bonnet fungi (Mycena s.s.) driven by repeated elements and novel gene families across ecological guilds.</title>
        <authorList>
            <consortium name="Lawrence Berkeley National Laboratory"/>
            <person name="Harder C.B."/>
            <person name="Miyauchi S."/>
            <person name="Viragh M."/>
            <person name="Kuo A."/>
            <person name="Thoen E."/>
            <person name="Andreopoulos B."/>
            <person name="Lu D."/>
            <person name="Skrede I."/>
            <person name="Drula E."/>
            <person name="Henrissat B."/>
            <person name="Morin E."/>
            <person name="Kohler A."/>
            <person name="Barry K."/>
            <person name="LaButti K."/>
            <person name="Morin E."/>
            <person name="Salamov A."/>
            <person name="Lipzen A."/>
            <person name="Mereny Z."/>
            <person name="Hegedus B."/>
            <person name="Baldrian P."/>
            <person name="Stursova M."/>
            <person name="Weitz H."/>
            <person name="Taylor A."/>
            <person name="Grigoriev I.V."/>
            <person name="Nagy L.G."/>
            <person name="Martin F."/>
            <person name="Kauserud H."/>
        </authorList>
    </citation>
    <scope>NUCLEOTIDE SEQUENCE</scope>
    <source>
        <strain evidence="1">CBHHK067</strain>
    </source>
</reference>
<proteinExistence type="predicted"/>
<protein>
    <submittedName>
        <fullName evidence="1">Uncharacterized protein</fullName>
    </submittedName>
</protein>
<sequence length="737" mass="82641">MVQAMSNCATEPSAARTSRDLRALAWTVSSLADDTELEPFVEGIPDVLWGPTERRYSYDEHIQRLMRDPHLQLLLRVEGLLRSCDTGLLSPEAFTRRQITCYKALWAIASLQNPGSSLSHQPLNFRFDYPRRIHRAHIGQYSISAWALMDWNVFCSMLGRLAELSTYLAVCEAEYHNGGHTPNLQPVTSYLESAMESLNISLSETPEIMHYILYGVAEPTVSPLRLIAGLSRVLVILRTTTPHRILFRYLERCAELESPPYRWKDTRARISLDNTAQFSAFKDILERTLERVIVGGGLDRLNDVKTSGWMDTIVQELYASWMPDQTSEPTALPTGIIHYLINRTSDTALSQFVSNHHLEMRSAFPITLSATRPVIDPYGREIKIDETLAALWRILSLPLRIPTFNMEKPWSIFDAILEKVIDSGRSNSSVIAMVKTKILDNLGWWIEEFPHSVLCTETAHARASEFREEEGYVLRNHIIETSVALLAEFLEDCNSTLVLYKAAETIRHIGASAVPRAEIHASHQVRLANGMHRAANVDKPDVDLIDAVISCRMFDLYTQPGPSESHPWLDDPIARSQIQDALSAYANSSPIISPISLRAQAIIEGLDRLHGKGEIICENYAGDQSGRRWGDKKWKTSASWLWLESNELIPLSDSDKDLLGIQNAHARRALPSLSRVYGIAECFRENGCAPSATKPFLAVSSPGFMNEFSDGVIKGGKQCVMGWARVERVPSAGKSSD</sequence>
<dbReference type="EMBL" id="JARKIE010000004">
    <property type="protein sequence ID" value="KAJ7708042.1"/>
    <property type="molecule type" value="Genomic_DNA"/>
</dbReference>
<name>A0AAD7GYN6_MYCRO</name>
<accession>A0AAD7GYN6</accession>